<accession>A0A366Y1B0</accession>
<dbReference type="GO" id="GO:0009062">
    <property type="term" value="P:fatty acid catabolic process"/>
    <property type="evidence" value="ECO:0007669"/>
    <property type="project" value="TreeGrafter"/>
</dbReference>
<comment type="caution">
    <text evidence="6">The sequence shown here is derived from an EMBL/GenBank/DDBJ whole genome shotgun (WGS) entry which is preliminary data.</text>
</comment>
<reference evidence="6 7" key="1">
    <citation type="submission" date="2018-07" db="EMBL/GenBank/DDBJ databases">
        <title>Lottiidibacillus patelloidae gen. nov., sp. nov., isolated from the intestinal tract of a marine limpet and the reclassification of B. taeanensis BH030017T, B. algicola KMM 3737T and B. hwajinpoensis SW-72T as genus Lottiidibacillus.</title>
        <authorList>
            <person name="Liu R."/>
            <person name="Huang Z."/>
        </authorList>
    </citation>
    <scope>NUCLEOTIDE SEQUENCE [LARGE SCALE GENOMIC DNA]</scope>
    <source>
        <strain evidence="6 7">BH030017</strain>
    </source>
</reference>
<evidence type="ECO:0000313" key="7">
    <source>
        <dbReference type="Proteomes" id="UP000253314"/>
    </source>
</evidence>
<dbReference type="PANTHER" id="PTHR11049:SF24">
    <property type="entry name" value="CYTOSOLIC ACYL COENZYME A THIOESTER HYDROLASE"/>
    <property type="match status" value="1"/>
</dbReference>
<dbReference type="EMBL" id="QOCW01000001">
    <property type="protein sequence ID" value="RBW71626.1"/>
    <property type="molecule type" value="Genomic_DNA"/>
</dbReference>
<feature type="region of interest" description="Disordered" evidence="4">
    <location>
        <begin position="145"/>
        <end position="175"/>
    </location>
</feature>
<dbReference type="GO" id="GO:0052816">
    <property type="term" value="F:long-chain fatty acyl-CoA hydrolase activity"/>
    <property type="evidence" value="ECO:0007669"/>
    <property type="project" value="TreeGrafter"/>
</dbReference>
<sequence length="175" mass="19489">MNKEVPESKSVNESRTVKSGFVLPSATNNYHTMFGGKLLEMIDEVAAISATRHARMVAVTASIDSVDFLYPIKEGNGICLESFVSWTHNTSMEVFVKVISEDLFSGERKVCTTAFVTFVALGENKKPIAVPKVIPETEEEIALHESAPFRAKARKERREKSRQLANNSGIKKPWE</sequence>
<name>A0A366Y1B0_9BACI</name>
<keyword evidence="7" id="KW-1185">Reference proteome</keyword>
<dbReference type="OrthoDB" id="9791628at2"/>
<dbReference type="InterPro" id="IPR006683">
    <property type="entry name" value="Thioestr_dom"/>
</dbReference>
<dbReference type="InterPro" id="IPR033120">
    <property type="entry name" value="HOTDOG_ACOT"/>
</dbReference>
<evidence type="ECO:0000256" key="3">
    <source>
        <dbReference type="PROSITE-ProRule" id="PRU01106"/>
    </source>
</evidence>
<dbReference type="PROSITE" id="PS51770">
    <property type="entry name" value="HOTDOG_ACOT"/>
    <property type="match status" value="1"/>
</dbReference>
<evidence type="ECO:0000259" key="5">
    <source>
        <dbReference type="PROSITE" id="PS51770"/>
    </source>
</evidence>
<dbReference type="PANTHER" id="PTHR11049">
    <property type="entry name" value="ACYL COENZYME A THIOESTER HYDROLASE"/>
    <property type="match status" value="1"/>
</dbReference>
<gene>
    <name evidence="6" type="ORF">DS031_01010</name>
</gene>
<dbReference type="Proteomes" id="UP000253314">
    <property type="component" value="Unassembled WGS sequence"/>
</dbReference>
<evidence type="ECO:0000256" key="4">
    <source>
        <dbReference type="SAM" id="MobiDB-lite"/>
    </source>
</evidence>
<keyword evidence="2 3" id="KW-0378">Hydrolase</keyword>
<feature type="domain" description="HotDog ACOT-type" evidence="5">
    <location>
        <begin position="12"/>
        <end position="124"/>
    </location>
</feature>
<dbReference type="InterPro" id="IPR029069">
    <property type="entry name" value="HotDog_dom_sf"/>
</dbReference>
<comment type="similarity">
    <text evidence="1">Belongs to the acyl coenzyme A hydrolase family.</text>
</comment>
<evidence type="ECO:0000256" key="2">
    <source>
        <dbReference type="ARBA" id="ARBA00022801"/>
    </source>
</evidence>
<dbReference type="SUPFAM" id="SSF54637">
    <property type="entry name" value="Thioesterase/thiol ester dehydrase-isomerase"/>
    <property type="match status" value="1"/>
</dbReference>
<dbReference type="Gene3D" id="3.10.129.10">
    <property type="entry name" value="Hotdog Thioesterase"/>
    <property type="match status" value="1"/>
</dbReference>
<dbReference type="Pfam" id="PF03061">
    <property type="entry name" value="4HBT"/>
    <property type="match status" value="1"/>
</dbReference>
<dbReference type="GO" id="GO:0006637">
    <property type="term" value="P:acyl-CoA metabolic process"/>
    <property type="evidence" value="ECO:0007669"/>
    <property type="project" value="TreeGrafter"/>
</dbReference>
<proteinExistence type="inferred from homology"/>
<evidence type="ECO:0000256" key="1">
    <source>
        <dbReference type="ARBA" id="ARBA00010458"/>
    </source>
</evidence>
<dbReference type="RefSeq" id="WP_113804065.1">
    <property type="nucleotide sequence ID" value="NZ_QOCW01000001.1"/>
</dbReference>
<organism evidence="6 7">
    <name type="scientific">Bacillus taeanensis</name>
    <dbReference type="NCBI Taxonomy" id="273032"/>
    <lineage>
        <taxon>Bacteria</taxon>
        <taxon>Bacillati</taxon>
        <taxon>Bacillota</taxon>
        <taxon>Bacilli</taxon>
        <taxon>Bacillales</taxon>
        <taxon>Bacillaceae</taxon>
        <taxon>Bacillus</taxon>
    </lineage>
</organism>
<dbReference type="CDD" id="cd03442">
    <property type="entry name" value="BFIT_BACH"/>
    <property type="match status" value="1"/>
</dbReference>
<dbReference type="GO" id="GO:0005829">
    <property type="term" value="C:cytosol"/>
    <property type="evidence" value="ECO:0007669"/>
    <property type="project" value="TreeGrafter"/>
</dbReference>
<protein>
    <submittedName>
        <fullName evidence="6">Acyl-CoA thioesterase</fullName>
    </submittedName>
</protein>
<dbReference type="InterPro" id="IPR040170">
    <property type="entry name" value="Cytosol_ACT"/>
</dbReference>
<dbReference type="AlphaFoldDB" id="A0A366Y1B0"/>
<evidence type="ECO:0000313" key="6">
    <source>
        <dbReference type="EMBL" id="RBW71626.1"/>
    </source>
</evidence>